<gene>
    <name evidence="1" type="ORF">N7476_004701</name>
</gene>
<sequence>MTSSELLGYLTLTRDLFYTQKYLSSAKDTSTPAWRFVIFDFTACRPLVITQSLGDFDCECTTNGTSVILSSTHNERCIDVTRLISSVCPEMDNKNPTELVILDSTHPTVVFGYKGQEYETIVAMKPTMSDSDLDPDGLDITWVRQGTPGYYSKHLVRYHSEWLVYIYANNGVLHFESFNLWRQNKCFKFDRNMELGNMGFDACCEIYVNDLWHIRRKVEHVPKSDIFVVSYHVKIFKIDEDDEESVLGSEHMRGACSHSTYWFNVLRDMPPTVQELYAD</sequence>
<comment type="caution">
    <text evidence="1">The sequence shown here is derived from an EMBL/GenBank/DDBJ whole genome shotgun (WGS) entry which is preliminary data.</text>
</comment>
<dbReference type="Proteomes" id="UP001147746">
    <property type="component" value="Unassembled WGS sequence"/>
</dbReference>
<evidence type="ECO:0000313" key="2">
    <source>
        <dbReference type="Proteomes" id="UP001147746"/>
    </source>
</evidence>
<accession>A0A9W9U5U4</accession>
<reference evidence="1" key="2">
    <citation type="journal article" date="2023" name="IMA Fungus">
        <title>Comparative genomic study of the Penicillium genus elucidates a diverse pangenome and 15 lateral gene transfer events.</title>
        <authorList>
            <person name="Petersen C."/>
            <person name="Sorensen T."/>
            <person name="Nielsen M.R."/>
            <person name="Sondergaard T.E."/>
            <person name="Sorensen J.L."/>
            <person name="Fitzpatrick D.A."/>
            <person name="Frisvad J.C."/>
            <person name="Nielsen K.L."/>
        </authorList>
    </citation>
    <scope>NUCLEOTIDE SEQUENCE</scope>
    <source>
        <strain evidence="1">IBT 21472</strain>
    </source>
</reference>
<organism evidence="1 2">
    <name type="scientific">Penicillium atrosanguineum</name>
    <dbReference type="NCBI Taxonomy" id="1132637"/>
    <lineage>
        <taxon>Eukaryota</taxon>
        <taxon>Fungi</taxon>
        <taxon>Dikarya</taxon>
        <taxon>Ascomycota</taxon>
        <taxon>Pezizomycotina</taxon>
        <taxon>Eurotiomycetes</taxon>
        <taxon>Eurotiomycetidae</taxon>
        <taxon>Eurotiales</taxon>
        <taxon>Aspergillaceae</taxon>
        <taxon>Penicillium</taxon>
    </lineage>
</organism>
<evidence type="ECO:0000313" key="1">
    <source>
        <dbReference type="EMBL" id="KAJ5318281.1"/>
    </source>
</evidence>
<proteinExistence type="predicted"/>
<dbReference type="AlphaFoldDB" id="A0A9W9U5U4"/>
<dbReference type="EMBL" id="JAPZBO010000004">
    <property type="protein sequence ID" value="KAJ5318281.1"/>
    <property type="molecule type" value="Genomic_DNA"/>
</dbReference>
<reference evidence="1" key="1">
    <citation type="submission" date="2022-12" db="EMBL/GenBank/DDBJ databases">
        <authorList>
            <person name="Petersen C."/>
        </authorList>
    </citation>
    <scope>NUCLEOTIDE SEQUENCE</scope>
    <source>
        <strain evidence="1">IBT 21472</strain>
    </source>
</reference>
<keyword evidence="2" id="KW-1185">Reference proteome</keyword>
<name>A0A9W9U5U4_9EURO</name>
<protein>
    <submittedName>
        <fullName evidence="1">Uncharacterized protein</fullName>
    </submittedName>
</protein>